<reference evidence="1 2" key="1">
    <citation type="submission" date="2019-07" db="EMBL/GenBank/DDBJ databases">
        <title>Ln-dependent methylotrophs.</title>
        <authorList>
            <person name="Tani A."/>
        </authorList>
    </citation>
    <scope>NUCLEOTIDE SEQUENCE [LARGE SCALE GENOMIC DNA]</scope>
    <source>
        <strain evidence="1 2">SM12</strain>
    </source>
</reference>
<gene>
    <name evidence="1" type="ORF">FNA46_19955</name>
</gene>
<proteinExistence type="predicted"/>
<accession>A0A549T0Z2</accession>
<evidence type="ECO:0000313" key="1">
    <source>
        <dbReference type="EMBL" id="TRL35478.1"/>
    </source>
</evidence>
<evidence type="ECO:0000313" key="2">
    <source>
        <dbReference type="Proteomes" id="UP000316801"/>
    </source>
</evidence>
<sequence length="110" mass="12065">MNTIDVFLRFENAAAALAVAEQITRRYAPELPPEWTLTELPVDGGFGGNRFDIIIGQPPLQLTGSADPESGEPVMVPQPGLWIVGRWRGPDPLPEELRPHSVEPWGQIIG</sequence>
<organism evidence="1 2">
    <name type="scientific">Rhizobium straminoryzae</name>
    <dbReference type="NCBI Taxonomy" id="1387186"/>
    <lineage>
        <taxon>Bacteria</taxon>
        <taxon>Pseudomonadati</taxon>
        <taxon>Pseudomonadota</taxon>
        <taxon>Alphaproteobacteria</taxon>
        <taxon>Hyphomicrobiales</taxon>
        <taxon>Rhizobiaceae</taxon>
        <taxon>Rhizobium/Agrobacterium group</taxon>
        <taxon>Rhizobium</taxon>
    </lineage>
</organism>
<keyword evidence="2" id="KW-1185">Reference proteome</keyword>
<protein>
    <submittedName>
        <fullName evidence="1">Uncharacterized protein</fullName>
    </submittedName>
</protein>
<comment type="caution">
    <text evidence="1">The sequence shown here is derived from an EMBL/GenBank/DDBJ whole genome shotgun (WGS) entry which is preliminary data.</text>
</comment>
<name>A0A549T0Z2_9HYPH</name>
<dbReference type="Proteomes" id="UP000316801">
    <property type="component" value="Unassembled WGS sequence"/>
</dbReference>
<dbReference type="EMBL" id="VJMG01000065">
    <property type="protein sequence ID" value="TRL35478.1"/>
    <property type="molecule type" value="Genomic_DNA"/>
</dbReference>
<dbReference type="RefSeq" id="WP_143126968.1">
    <property type="nucleotide sequence ID" value="NZ_VJMG01000065.1"/>
</dbReference>
<dbReference type="AlphaFoldDB" id="A0A549T0Z2"/>